<protein>
    <submittedName>
        <fullName evidence="4">Uncharacterized protein</fullName>
    </submittedName>
</protein>
<dbReference type="EMBL" id="BNDS01000015">
    <property type="protein sequence ID" value="GHH99734.1"/>
    <property type="molecule type" value="Genomic_DNA"/>
</dbReference>
<dbReference type="SUPFAM" id="SSF56014">
    <property type="entry name" value="Nitrite and sulphite reductase 4Fe-4S domain-like"/>
    <property type="match status" value="1"/>
</dbReference>
<comment type="caution">
    <text evidence="4">The sequence shown here is derived from an EMBL/GenBank/DDBJ whole genome shotgun (WGS) entry which is preliminary data.</text>
</comment>
<organism evidence="4 5">
    <name type="scientific">Neobacillus kokaensis</name>
    <dbReference type="NCBI Taxonomy" id="2759023"/>
    <lineage>
        <taxon>Bacteria</taxon>
        <taxon>Bacillati</taxon>
        <taxon>Bacillota</taxon>
        <taxon>Bacilli</taxon>
        <taxon>Bacillales</taxon>
        <taxon>Bacillaceae</taxon>
        <taxon>Neobacillus</taxon>
    </lineage>
</organism>
<proteinExistence type="predicted"/>
<reference evidence="4 5" key="1">
    <citation type="journal article" date="2022" name="Int. J. Syst. Evol. Microbiol.">
        <title>Neobacillus kokaensis sp. nov., isolated from soil.</title>
        <authorList>
            <person name="Yuki K."/>
            <person name="Matsubara H."/>
            <person name="Yamaguchi S."/>
        </authorList>
    </citation>
    <scope>NUCLEOTIDE SEQUENCE [LARGE SCALE GENOMIC DNA]</scope>
    <source>
        <strain evidence="4 5">LOB 377</strain>
    </source>
</reference>
<keyword evidence="3" id="KW-0411">Iron-sulfur</keyword>
<evidence type="ECO:0000256" key="1">
    <source>
        <dbReference type="ARBA" id="ARBA00022723"/>
    </source>
</evidence>
<gene>
    <name evidence="4" type="ORF">AM1BK_32770</name>
</gene>
<accession>A0ABQ3N480</accession>
<sequence>MLSDIGILKMGELYNLYVRGKAKEKDPEVGILLIENQTPEELYDAVENIIAINSELGKKRETFYKFLKRTDKD</sequence>
<keyword evidence="1" id="KW-0479">Metal-binding</keyword>
<keyword evidence="2" id="KW-0408">Iron</keyword>
<evidence type="ECO:0000313" key="4">
    <source>
        <dbReference type="EMBL" id="GHH99734.1"/>
    </source>
</evidence>
<evidence type="ECO:0000313" key="5">
    <source>
        <dbReference type="Proteomes" id="UP000637074"/>
    </source>
</evidence>
<dbReference type="Gene3D" id="3.30.413.10">
    <property type="entry name" value="Sulfite Reductase Hemoprotein, domain 1"/>
    <property type="match status" value="1"/>
</dbReference>
<evidence type="ECO:0000256" key="2">
    <source>
        <dbReference type="ARBA" id="ARBA00023004"/>
    </source>
</evidence>
<evidence type="ECO:0000256" key="3">
    <source>
        <dbReference type="ARBA" id="ARBA00023014"/>
    </source>
</evidence>
<dbReference type="InterPro" id="IPR045854">
    <property type="entry name" value="NO2/SO3_Rdtase_4Fe4S_sf"/>
</dbReference>
<keyword evidence="5" id="KW-1185">Reference proteome</keyword>
<dbReference type="Proteomes" id="UP000637074">
    <property type="component" value="Unassembled WGS sequence"/>
</dbReference>
<name>A0ABQ3N480_9BACI</name>